<comment type="similarity">
    <text evidence="1 3">Belongs to the short-chain dehydrogenases/reductases (SDR) family.</text>
</comment>
<dbReference type="PRINTS" id="PR00081">
    <property type="entry name" value="GDHRDH"/>
</dbReference>
<evidence type="ECO:0000313" key="5">
    <source>
        <dbReference type="Proteomes" id="UP001156690"/>
    </source>
</evidence>
<dbReference type="Gene3D" id="3.40.50.720">
    <property type="entry name" value="NAD(P)-binding Rossmann-like Domain"/>
    <property type="match status" value="1"/>
</dbReference>
<dbReference type="GO" id="GO:0016020">
    <property type="term" value="C:membrane"/>
    <property type="evidence" value="ECO:0007669"/>
    <property type="project" value="TreeGrafter"/>
</dbReference>
<evidence type="ECO:0000256" key="3">
    <source>
        <dbReference type="RuleBase" id="RU000363"/>
    </source>
</evidence>
<dbReference type="SUPFAM" id="SSF51735">
    <property type="entry name" value="NAD(P)-binding Rossmann-fold domains"/>
    <property type="match status" value="1"/>
</dbReference>
<organism evidence="4 5">
    <name type="scientific">Vibrio penaeicida</name>
    <dbReference type="NCBI Taxonomy" id="104609"/>
    <lineage>
        <taxon>Bacteria</taxon>
        <taxon>Pseudomonadati</taxon>
        <taxon>Pseudomonadota</taxon>
        <taxon>Gammaproteobacteria</taxon>
        <taxon>Vibrionales</taxon>
        <taxon>Vibrionaceae</taxon>
        <taxon>Vibrio</taxon>
    </lineage>
</organism>
<keyword evidence="2" id="KW-0560">Oxidoreductase</keyword>
<evidence type="ECO:0000256" key="1">
    <source>
        <dbReference type="ARBA" id="ARBA00006484"/>
    </source>
</evidence>
<protein>
    <submittedName>
        <fullName evidence="4">Oxidoreductase</fullName>
    </submittedName>
</protein>
<dbReference type="RefSeq" id="WP_126609804.1">
    <property type="nucleotide sequence ID" value="NZ_AP025144.1"/>
</dbReference>
<evidence type="ECO:0000313" key="4">
    <source>
        <dbReference type="EMBL" id="GLQ72615.1"/>
    </source>
</evidence>
<dbReference type="PIRSF" id="PIRSF000126">
    <property type="entry name" value="11-beta-HSD1"/>
    <property type="match status" value="1"/>
</dbReference>
<dbReference type="Proteomes" id="UP001156690">
    <property type="component" value="Unassembled WGS sequence"/>
</dbReference>
<dbReference type="GO" id="GO:0016491">
    <property type="term" value="F:oxidoreductase activity"/>
    <property type="evidence" value="ECO:0007669"/>
    <property type="project" value="UniProtKB-KW"/>
</dbReference>
<dbReference type="CDD" id="cd05233">
    <property type="entry name" value="SDR_c"/>
    <property type="match status" value="1"/>
</dbReference>
<accession>A0AAV5NPP2</accession>
<evidence type="ECO:0000256" key="2">
    <source>
        <dbReference type="ARBA" id="ARBA00023002"/>
    </source>
</evidence>
<name>A0AAV5NPP2_9VIBR</name>
<keyword evidence="5" id="KW-1185">Reference proteome</keyword>
<dbReference type="EMBL" id="BSNX01000018">
    <property type="protein sequence ID" value="GLQ72615.1"/>
    <property type="molecule type" value="Genomic_DNA"/>
</dbReference>
<comment type="caution">
    <text evidence="4">The sequence shown here is derived from an EMBL/GenBank/DDBJ whole genome shotgun (WGS) entry which is preliminary data.</text>
</comment>
<dbReference type="AlphaFoldDB" id="A0AAV5NPP2"/>
<dbReference type="PRINTS" id="PR00080">
    <property type="entry name" value="SDRFAMILY"/>
</dbReference>
<dbReference type="Pfam" id="PF00106">
    <property type="entry name" value="adh_short"/>
    <property type="match status" value="1"/>
</dbReference>
<dbReference type="InterPro" id="IPR036291">
    <property type="entry name" value="NAD(P)-bd_dom_sf"/>
</dbReference>
<reference evidence="5" key="1">
    <citation type="journal article" date="2019" name="Int. J. Syst. Evol. Microbiol.">
        <title>The Global Catalogue of Microorganisms (GCM) 10K type strain sequencing project: providing services to taxonomists for standard genome sequencing and annotation.</title>
        <authorList>
            <consortium name="The Broad Institute Genomics Platform"/>
            <consortium name="The Broad Institute Genome Sequencing Center for Infectious Disease"/>
            <person name="Wu L."/>
            <person name="Ma J."/>
        </authorList>
    </citation>
    <scope>NUCLEOTIDE SEQUENCE [LARGE SCALE GENOMIC DNA]</scope>
    <source>
        <strain evidence="5">NBRC 15640</strain>
    </source>
</reference>
<dbReference type="PANTHER" id="PTHR44196:SF1">
    <property type="entry name" value="DEHYDROGENASE_REDUCTASE SDR FAMILY MEMBER 7B"/>
    <property type="match status" value="1"/>
</dbReference>
<dbReference type="PANTHER" id="PTHR44196">
    <property type="entry name" value="DEHYDROGENASE/REDUCTASE SDR FAMILY MEMBER 7B"/>
    <property type="match status" value="1"/>
</dbReference>
<gene>
    <name evidence="4" type="ORF">GCM10007932_19750</name>
</gene>
<proteinExistence type="inferred from homology"/>
<sequence length="237" mass="25311">MVKHAIITGASRGIGKALALYFAGQGYSLSLMAKSKDNLVTARTEILELNPKIDIDIFPVDFAQPEKVEQTLTQILNVHPRVDVLVNSAGILTAGNIDVSLEALSTLINVNLVSTIQVTNQIAQQMKKQGHGHIFNLGSTAGLSPVSKIAAYSASKAAIVSYTESLYTEMLSCGVQVCCLCPSVVDTDMTNDGRIDNSEKIEIDDLSKAVDFVMNLSSGAAMAVLPIRCKVIDLEKA</sequence>
<dbReference type="InterPro" id="IPR002347">
    <property type="entry name" value="SDR_fam"/>
</dbReference>